<protein>
    <submittedName>
        <fullName evidence="3">NIPSNAP family protein</fullName>
    </submittedName>
</protein>
<dbReference type="PANTHER" id="PTHR21017">
    <property type="entry name" value="NIPSNAP-RELATED"/>
    <property type="match status" value="1"/>
</dbReference>
<gene>
    <name evidence="3" type="ORF">QU481_09695</name>
</gene>
<dbReference type="Proteomes" id="UP001168540">
    <property type="component" value="Unassembled WGS sequence"/>
</dbReference>
<dbReference type="InterPro" id="IPR011008">
    <property type="entry name" value="Dimeric_a/b-barrel"/>
</dbReference>
<dbReference type="InterPro" id="IPR051557">
    <property type="entry name" value="NipSnap_domain"/>
</dbReference>
<evidence type="ECO:0000313" key="3">
    <source>
        <dbReference type="EMBL" id="MDN0075160.1"/>
    </source>
</evidence>
<organism evidence="3 4">
    <name type="scientific">Crenobacter oryzisoli</name>
    <dbReference type="NCBI Taxonomy" id="3056844"/>
    <lineage>
        <taxon>Bacteria</taxon>
        <taxon>Pseudomonadati</taxon>
        <taxon>Pseudomonadota</taxon>
        <taxon>Betaproteobacteria</taxon>
        <taxon>Neisseriales</taxon>
        <taxon>Neisseriaceae</taxon>
        <taxon>Crenobacter</taxon>
    </lineage>
</organism>
<evidence type="ECO:0000259" key="2">
    <source>
        <dbReference type="Pfam" id="PF07978"/>
    </source>
</evidence>
<proteinExistence type="inferred from homology"/>
<dbReference type="PANTHER" id="PTHR21017:SF17">
    <property type="entry name" value="PROTEIN NIPSNAP"/>
    <property type="match status" value="1"/>
</dbReference>
<name>A0ABT7XN27_9NEIS</name>
<feature type="domain" description="NIPSNAP" evidence="2">
    <location>
        <begin position="4"/>
        <end position="70"/>
    </location>
</feature>
<dbReference type="SUPFAM" id="SSF54909">
    <property type="entry name" value="Dimeric alpha+beta barrel"/>
    <property type="match status" value="2"/>
</dbReference>
<dbReference type="Gene3D" id="3.30.70.100">
    <property type="match status" value="2"/>
</dbReference>
<dbReference type="EMBL" id="JAUEDK010000014">
    <property type="protein sequence ID" value="MDN0075160.1"/>
    <property type="molecule type" value="Genomic_DNA"/>
</dbReference>
<reference evidence="3" key="1">
    <citation type="submission" date="2023-06" db="EMBL/GenBank/DDBJ databases">
        <authorList>
            <person name="Zhang S."/>
        </authorList>
    </citation>
    <scope>NUCLEOTIDE SEQUENCE</scope>
    <source>
        <strain evidence="3">SG2303</strain>
    </source>
</reference>
<evidence type="ECO:0000256" key="1">
    <source>
        <dbReference type="ARBA" id="ARBA00005291"/>
    </source>
</evidence>
<comment type="caution">
    <text evidence="3">The sequence shown here is derived from an EMBL/GenBank/DDBJ whole genome shotgun (WGS) entry which is preliminary data.</text>
</comment>
<feature type="domain" description="NIPSNAP" evidence="2">
    <location>
        <begin position="108"/>
        <end position="203"/>
    </location>
</feature>
<comment type="similarity">
    <text evidence="1">Belongs to the NipSnap family.</text>
</comment>
<dbReference type="RefSeq" id="WP_289829758.1">
    <property type="nucleotide sequence ID" value="NZ_JAUEDK010000014.1"/>
</dbReference>
<evidence type="ECO:0000313" key="4">
    <source>
        <dbReference type="Proteomes" id="UP001168540"/>
    </source>
</evidence>
<accession>A0ABT7XN27</accession>
<dbReference type="InterPro" id="IPR012577">
    <property type="entry name" value="NIPSNAP"/>
</dbReference>
<keyword evidence="4" id="KW-1185">Reference proteome</keyword>
<dbReference type="Pfam" id="PF07978">
    <property type="entry name" value="NIPSNAP"/>
    <property type="match status" value="2"/>
</dbReference>
<sequence>MQRYEVVTLTLPIGATGAALPRIKQYLDETPSRGRFLACWYSDIGALNQIMVIRGYESAAVLAEEREAALLAGNPFGIGDLVTDMEINDYAPFPFLPPVEPGEKGPFYEVRVYGIKPSGLAPTIEAWRGAVPARTEISPLTIAMYAVDGKAPRFMNIWPYPSLDARNKARADAVAAGIWPPKGGPAHLTDLASSIFLPASFSPLR</sequence>